<evidence type="ECO:0000313" key="2">
    <source>
        <dbReference type="EMBL" id="MFC4361088.1"/>
    </source>
</evidence>
<sequence>MQTLPQQGRVQWLAVRPERRAAMLIVDSVMAEAGKGLVGDRYKSINGKRQVTLIQAEHLPAIASMVGFSQLDPARLRRNIVVKGINLLALKDKLFQIGGAVFQGSGLAHPCSRMEEILGPGGYNAMRGHGGITAMVHKSGIIRLHDSVIYRP</sequence>
<dbReference type="PROSITE" id="PS51340">
    <property type="entry name" value="MOSC"/>
    <property type="match status" value="1"/>
</dbReference>
<proteinExistence type="predicted"/>
<dbReference type="InterPro" id="IPR005302">
    <property type="entry name" value="MoCF_Sase_C"/>
</dbReference>
<dbReference type="RefSeq" id="WP_380736101.1">
    <property type="nucleotide sequence ID" value="NZ_JBHSCX010000003.1"/>
</dbReference>
<name>A0ABV8V071_9GAMM</name>
<evidence type="ECO:0000313" key="3">
    <source>
        <dbReference type="Proteomes" id="UP001595840"/>
    </source>
</evidence>
<dbReference type="EMBL" id="JBHSCX010000003">
    <property type="protein sequence ID" value="MFC4361088.1"/>
    <property type="molecule type" value="Genomic_DNA"/>
</dbReference>
<evidence type="ECO:0000259" key="1">
    <source>
        <dbReference type="PROSITE" id="PS51340"/>
    </source>
</evidence>
<dbReference type="Gene3D" id="2.40.33.20">
    <property type="entry name" value="PK beta-barrel domain-like"/>
    <property type="match status" value="1"/>
</dbReference>
<dbReference type="SUPFAM" id="SSF50800">
    <property type="entry name" value="PK beta-barrel domain-like"/>
    <property type="match status" value="1"/>
</dbReference>
<accession>A0ABV8V071</accession>
<dbReference type="PANTHER" id="PTHR36930:SF1">
    <property type="entry name" value="MOSC DOMAIN-CONTAINING PROTEIN"/>
    <property type="match status" value="1"/>
</dbReference>
<gene>
    <name evidence="2" type="ORF">ACFOX3_02180</name>
</gene>
<dbReference type="Proteomes" id="UP001595840">
    <property type="component" value="Unassembled WGS sequence"/>
</dbReference>
<organism evidence="2 3">
    <name type="scientific">Simiduia curdlanivorans</name>
    <dbReference type="NCBI Taxonomy" id="1492769"/>
    <lineage>
        <taxon>Bacteria</taxon>
        <taxon>Pseudomonadati</taxon>
        <taxon>Pseudomonadota</taxon>
        <taxon>Gammaproteobacteria</taxon>
        <taxon>Cellvibrionales</taxon>
        <taxon>Cellvibrionaceae</taxon>
        <taxon>Simiduia</taxon>
    </lineage>
</organism>
<protein>
    <submittedName>
        <fullName evidence="2">MOSC domain-containing protein</fullName>
    </submittedName>
</protein>
<feature type="domain" description="MOSC" evidence="1">
    <location>
        <begin position="24"/>
        <end position="151"/>
    </location>
</feature>
<dbReference type="PANTHER" id="PTHR36930">
    <property type="entry name" value="METAL-SULFUR CLUSTER BIOSYNTHESIS PROTEINS YUAD-RELATED"/>
    <property type="match status" value="1"/>
</dbReference>
<dbReference type="InterPro" id="IPR052716">
    <property type="entry name" value="MOSC_domain"/>
</dbReference>
<comment type="caution">
    <text evidence="2">The sequence shown here is derived from an EMBL/GenBank/DDBJ whole genome shotgun (WGS) entry which is preliminary data.</text>
</comment>
<dbReference type="Pfam" id="PF03473">
    <property type="entry name" value="MOSC"/>
    <property type="match status" value="1"/>
</dbReference>
<keyword evidence="3" id="KW-1185">Reference proteome</keyword>
<reference evidence="3" key="1">
    <citation type="journal article" date="2019" name="Int. J. Syst. Evol. Microbiol.">
        <title>The Global Catalogue of Microorganisms (GCM) 10K type strain sequencing project: providing services to taxonomists for standard genome sequencing and annotation.</title>
        <authorList>
            <consortium name="The Broad Institute Genomics Platform"/>
            <consortium name="The Broad Institute Genome Sequencing Center for Infectious Disease"/>
            <person name="Wu L."/>
            <person name="Ma J."/>
        </authorList>
    </citation>
    <scope>NUCLEOTIDE SEQUENCE [LARGE SCALE GENOMIC DNA]</scope>
    <source>
        <strain evidence="3">CECT 8570</strain>
    </source>
</reference>
<dbReference type="InterPro" id="IPR011037">
    <property type="entry name" value="Pyrv_Knase-like_insert_dom_sf"/>
</dbReference>